<evidence type="ECO:0000256" key="9">
    <source>
        <dbReference type="SAM" id="MobiDB-lite"/>
    </source>
</evidence>
<dbReference type="GO" id="GO:0007420">
    <property type="term" value="P:brain development"/>
    <property type="evidence" value="ECO:0007669"/>
    <property type="project" value="InterPro"/>
</dbReference>
<dbReference type="SMART" id="SM00105">
    <property type="entry name" value="ArfGap"/>
    <property type="match status" value="1"/>
</dbReference>
<dbReference type="PANTHER" id="PTHR46097:SF4">
    <property type="entry name" value="ARF GTPASE-ACTIVATING PROTEIN GIT2"/>
    <property type="match status" value="1"/>
</dbReference>
<dbReference type="Gene3D" id="1.20.120.330">
    <property type="entry name" value="Nucleotidyltransferases domain 2"/>
    <property type="match status" value="1"/>
</dbReference>
<dbReference type="InterPro" id="IPR001164">
    <property type="entry name" value="ArfGAP_dom"/>
</dbReference>
<dbReference type="InterPro" id="IPR037278">
    <property type="entry name" value="ARFGAP/RecO"/>
</dbReference>
<evidence type="ECO:0000259" key="10">
    <source>
        <dbReference type="PROSITE" id="PS50115"/>
    </source>
</evidence>
<dbReference type="GO" id="GO:0031267">
    <property type="term" value="F:small GTPase binding"/>
    <property type="evidence" value="ECO:0007669"/>
    <property type="project" value="TreeGrafter"/>
</dbReference>
<keyword evidence="11" id="KW-1185">Reference proteome</keyword>
<keyword evidence="1" id="KW-0343">GTPase activation</keyword>
<evidence type="ECO:0000256" key="6">
    <source>
        <dbReference type="ARBA" id="ARBA00023043"/>
    </source>
</evidence>
<dbReference type="SMART" id="SM00555">
    <property type="entry name" value="GIT"/>
    <property type="match status" value="2"/>
</dbReference>
<dbReference type="GO" id="GO:0005096">
    <property type="term" value="F:GTPase activator activity"/>
    <property type="evidence" value="ECO:0007669"/>
    <property type="project" value="UniProtKB-KW"/>
</dbReference>
<feature type="region of interest" description="Disordered" evidence="9">
    <location>
        <begin position="504"/>
        <end position="591"/>
    </location>
</feature>
<dbReference type="PROSITE" id="PS50115">
    <property type="entry name" value="ARFGAP"/>
    <property type="match status" value="1"/>
</dbReference>
<dbReference type="PROSITE" id="PS50088">
    <property type="entry name" value="ANK_REPEAT"/>
    <property type="match status" value="1"/>
</dbReference>
<keyword evidence="3" id="KW-0677">Repeat</keyword>
<dbReference type="CDD" id="cd08847">
    <property type="entry name" value="ArfGap_GIT2"/>
    <property type="match status" value="1"/>
</dbReference>
<dbReference type="FunFam" id="1.10.220.150:FF:000003">
    <property type="entry name" value="ARF GTPase-activating protein GIT2 isoform 1"/>
    <property type="match status" value="1"/>
</dbReference>
<dbReference type="Pfam" id="PF12796">
    <property type="entry name" value="Ank_2"/>
    <property type="match status" value="1"/>
</dbReference>
<dbReference type="Pfam" id="PF08518">
    <property type="entry name" value="GIT_SHD"/>
    <property type="match status" value="2"/>
</dbReference>
<feature type="compositionally biased region" description="Acidic residues" evidence="9">
    <location>
        <begin position="384"/>
        <end position="402"/>
    </location>
</feature>
<dbReference type="Pfam" id="PF12205">
    <property type="entry name" value="GIT1_C"/>
    <property type="match status" value="1"/>
</dbReference>
<evidence type="ECO:0000313" key="11">
    <source>
        <dbReference type="Proteomes" id="UP000515208"/>
    </source>
</evidence>
<dbReference type="Gene3D" id="1.25.40.20">
    <property type="entry name" value="Ankyrin repeat-containing domain"/>
    <property type="match status" value="1"/>
</dbReference>
<dbReference type="SUPFAM" id="SSF57863">
    <property type="entry name" value="ArfGap/RecO-like zinc finger"/>
    <property type="match status" value="1"/>
</dbReference>
<evidence type="ECO:0000256" key="8">
    <source>
        <dbReference type="PROSITE-ProRule" id="PRU00288"/>
    </source>
</evidence>
<dbReference type="InterPro" id="IPR013724">
    <property type="entry name" value="GIT_SHD"/>
</dbReference>
<sequence length="708" mass="79071">MSKRLRSSEVCADCSGPDPSWASVNRGTFICDECCSVHRSLGRHISQVRHLKHTPWPPTLLQMVETLYNNGANSIWEHSLLDPTSIMSGRRKANPQDKVHPNKAEFIRAKYQMLAFVHRLPCRDDDSVTAKDLSKQLHSSVRTGNLETCLRLLSLGAQANFFHPEKGNTPLHVASKAGQILQAELLAVYGADPGTQDSSGKTPVDYARQGGHHELAERLVEIQYELTDRLAFYLCGRKPDHKNGQHFIIPQMADSLDLSELAKAAKKKLQSLSNHLFEELAMDVYDEVDRRETDAVWLATQNHSTLVTETTVVPFLPVNPEYSSTRNQGRQKLARFNAHEFATLVIDILSDAKRRQQGSPLSSSKDNVELILKTISNQHSVESQDNDQPDYDSVASDEDTDPEATASKAHRQKLQTLQSENSNLRKQATTNIYQVQTGSEYTDTSNHSSLKRRPSARGSRPMSMYETGSGQKPYLPMGEVNHPEESRTRLQPFPAHIGRSAFVTSSSSLPSFPSTLSWSRDESTRRASRLEKQNSTPESDYDNTPNDRDLDDMGSSRKGRQRSSVWQSDSSGPDTAEPHVAPSPILPSTEDVIRKTEQITKNIQELLRAAQENKHDSYIPCSERIHVAVTEMAALFPKKPKSDMVRTSLRLLTSSAYRLQSECKKTLPGDPGPPTDIQLVTQQVIQCAYDIAKAAKQLVTITTKENNN</sequence>
<keyword evidence="4 8" id="KW-0863">Zinc-finger</keyword>
<dbReference type="GO" id="GO:0036465">
    <property type="term" value="P:synaptic vesicle recycling"/>
    <property type="evidence" value="ECO:0007669"/>
    <property type="project" value="TreeGrafter"/>
</dbReference>
<dbReference type="InterPro" id="IPR022018">
    <property type="entry name" value="GIT1_C"/>
</dbReference>
<dbReference type="Gene3D" id="1.10.220.150">
    <property type="entry name" value="Arf GTPase activating protein"/>
    <property type="match status" value="1"/>
</dbReference>
<dbReference type="InterPro" id="IPR036770">
    <property type="entry name" value="Ankyrin_rpt-contain_sf"/>
</dbReference>
<dbReference type="InterPro" id="IPR038508">
    <property type="entry name" value="ArfGAP_dom_sf"/>
</dbReference>
<evidence type="ECO:0000256" key="1">
    <source>
        <dbReference type="ARBA" id="ARBA00022468"/>
    </source>
</evidence>
<evidence type="ECO:0000256" key="2">
    <source>
        <dbReference type="ARBA" id="ARBA00022723"/>
    </source>
</evidence>
<dbReference type="RefSeq" id="XP_010826955.1">
    <property type="nucleotide sequence ID" value="XM_010828653.1"/>
</dbReference>
<dbReference type="FunFam" id="1.25.40.20:FF:000013">
    <property type="entry name" value="ARF GTPase-activating protein GIT1 isoform 1"/>
    <property type="match status" value="1"/>
</dbReference>
<dbReference type="SUPFAM" id="SSF48403">
    <property type="entry name" value="Ankyrin repeat"/>
    <property type="match status" value="1"/>
</dbReference>
<feature type="compositionally biased region" description="Low complexity" evidence="9">
    <location>
        <begin position="504"/>
        <end position="518"/>
    </location>
</feature>
<proteinExistence type="predicted"/>
<dbReference type="InterPro" id="IPR002110">
    <property type="entry name" value="Ankyrin_rpt"/>
</dbReference>
<feature type="compositionally biased region" description="Polar residues" evidence="9">
    <location>
        <begin position="562"/>
        <end position="573"/>
    </location>
</feature>
<evidence type="ECO:0000256" key="5">
    <source>
        <dbReference type="ARBA" id="ARBA00022833"/>
    </source>
</evidence>
<keyword evidence="6 7" id="KW-0040">ANK repeat</keyword>
<organism evidence="11 12">
    <name type="scientific">Bison bison bison</name>
    <name type="common">North American plains bison</name>
    <dbReference type="NCBI Taxonomy" id="43346"/>
    <lineage>
        <taxon>Eukaryota</taxon>
        <taxon>Metazoa</taxon>
        <taxon>Chordata</taxon>
        <taxon>Craniata</taxon>
        <taxon>Vertebrata</taxon>
        <taxon>Euteleostomi</taxon>
        <taxon>Mammalia</taxon>
        <taxon>Eutheria</taxon>
        <taxon>Laurasiatheria</taxon>
        <taxon>Artiodactyla</taxon>
        <taxon>Ruminantia</taxon>
        <taxon>Pecora</taxon>
        <taxon>Bovidae</taxon>
        <taxon>Bovinae</taxon>
        <taxon>Bison</taxon>
    </lineage>
</organism>
<keyword evidence="5" id="KW-0862">Zinc</keyword>
<dbReference type="PROSITE" id="PS50297">
    <property type="entry name" value="ANK_REP_REGION"/>
    <property type="match status" value="1"/>
</dbReference>
<dbReference type="PANTHER" id="PTHR46097">
    <property type="entry name" value="G PROTEIN-COUPLED RECEPTOR KINASE INTERACTING ARFGAP"/>
    <property type="match status" value="1"/>
</dbReference>
<feature type="compositionally biased region" description="Polar residues" evidence="9">
    <location>
        <begin position="414"/>
        <end position="448"/>
    </location>
</feature>
<dbReference type="InterPro" id="IPR047161">
    <property type="entry name" value="GIT-like"/>
</dbReference>
<name>A0A6P3GKD1_BISBB</name>
<feature type="compositionally biased region" description="Polar residues" evidence="9">
    <location>
        <begin position="533"/>
        <end position="544"/>
    </location>
</feature>
<dbReference type="GO" id="GO:0008270">
    <property type="term" value="F:zinc ion binding"/>
    <property type="evidence" value="ECO:0007669"/>
    <property type="project" value="UniProtKB-KW"/>
</dbReference>
<feature type="domain" description="Arf-GAP" evidence="10">
    <location>
        <begin position="1"/>
        <end position="124"/>
    </location>
</feature>
<dbReference type="FunFam" id="1.20.120.330:FF:000002">
    <property type="entry name" value="ARF GTPase-activating protein GIT2 isoform 1"/>
    <property type="match status" value="1"/>
</dbReference>
<dbReference type="Pfam" id="PF01412">
    <property type="entry name" value="ArfGap"/>
    <property type="match status" value="1"/>
</dbReference>
<dbReference type="Proteomes" id="UP000515208">
    <property type="component" value="Unplaced"/>
</dbReference>
<dbReference type="CTD" id="9815"/>
<evidence type="ECO:0000256" key="7">
    <source>
        <dbReference type="PROSITE-ProRule" id="PRU00023"/>
    </source>
</evidence>
<dbReference type="AlphaFoldDB" id="A0A6P3GKD1"/>
<reference evidence="12" key="1">
    <citation type="submission" date="2025-08" db="UniProtKB">
        <authorList>
            <consortium name="RefSeq"/>
        </authorList>
    </citation>
    <scope>IDENTIFICATION</scope>
    <source>
        <tissue evidence="12">Blood</tissue>
    </source>
</reference>
<evidence type="ECO:0000256" key="3">
    <source>
        <dbReference type="ARBA" id="ARBA00022737"/>
    </source>
</evidence>
<gene>
    <name evidence="12" type="primary">GIT2</name>
</gene>
<dbReference type="GO" id="GO:0098793">
    <property type="term" value="C:presynapse"/>
    <property type="evidence" value="ECO:0007669"/>
    <property type="project" value="GOC"/>
</dbReference>
<dbReference type="GO" id="GO:0032012">
    <property type="term" value="P:regulation of ARF protein signal transduction"/>
    <property type="evidence" value="ECO:0007669"/>
    <property type="project" value="InterPro"/>
</dbReference>
<evidence type="ECO:0000313" key="12">
    <source>
        <dbReference type="RefSeq" id="XP_010826955.1"/>
    </source>
</evidence>
<dbReference type="GO" id="GO:0008277">
    <property type="term" value="P:regulation of G protein-coupled receptor signaling pathway"/>
    <property type="evidence" value="ECO:0007669"/>
    <property type="project" value="TreeGrafter"/>
</dbReference>
<dbReference type="SMART" id="SM00248">
    <property type="entry name" value="ANK"/>
    <property type="match status" value="3"/>
</dbReference>
<accession>A0A6P3GKD1</accession>
<evidence type="ECO:0000256" key="4">
    <source>
        <dbReference type="ARBA" id="ARBA00022771"/>
    </source>
</evidence>
<feature type="region of interest" description="Disordered" evidence="9">
    <location>
        <begin position="376"/>
        <end position="487"/>
    </location>
</feature>
<keyword evidence="2" id="KW-0479">Metal-binding</keyword>
<dbReference type="GeneID" id="104980072"/>
<feature type="compositionally biased region" description="Basic and acidic residues" evidence="9">
    <location>
        <begin position="519"/>
        <end position="532"/>
    </location>
</feature>
<feature type="repeat" description="ANK" evidence="7">
    <location>
        <begin position="166"/>
        <end position="198"/>
    </location>
</feature>
<dbReference type="PRINTS" id="PR00405">
    <property type="entry name" value="REVINTRACTNG"/>
</dbReference>
<protein>
    <submittedName>
        <fullName evidence="12">ARF GTPase-activating protein GIT2 isoform X5</fullName>
    </submittedName>
</protein>